<name>A0A8J5VFY2_ZIZPA</name>
<dbReference type="Proteomes" id="UP000729402">
    <property type="component" value="Unassembled WGS sequence"/>
</dbReference>
<comment type="caution">
    <text evidence="2">The sequence shown here is derived from an EMBL/GenBank/DDBJ whole genome shotgun (WGS) entry which is preliminary data.</text>
</comment>
<accession>A0A8J5VFY2</accession>
<evidence type="ECO:0000256" key="1">
    <source>
        <dbReference type="SAM" id="MobiDB-lite"/>
    </source>
</evidence>
<sequence>MLSPEEQAEEARKMVGVGGNDDGDGNGVWPNSPVGYAAATAPWLGTRAVALARCTRHCPAPSTTPAQLGRGGGRAHRQPP</sequence>
<evidence type="ECO:0000313" key="3">
    <source>
        <dbReference type="Proteomes" id="UP000729402"/>
    </source>
</evidence>
<feature type="region of interest" description="Disordered" evidence="1">
    <location>
        <begin position="1"/>
        <end position="29"/>
    </location>
</feature>
<reference evidence="2" key="1">
    <citation type="journal article" date="2021" name="bioRxiv">
        <title>Whole Genome Assembly and Annotation of Northern Wild Rice, Zizania palustris L., Supports a Whole Genome Duplication in the Zizania Genus.</title>
        <authorList>
            <person name="Haas M."/>
            <person name="Kono T."/>
            <person name="Macchietto M."/>
            <person name="Millas R."/>
            <person name="McGilp L."/>
            <person name="Shao M."/>
            <person name="Duquette J."/>
            <person name="Hirsch C.N."/>
            <person name="Kimball J."/>
        </authorList>
    </citation>
    <scope>NUCLEOTIDE SEQUENCE</scope>
    <source>
        <tissue evidence="2">Fresh leaf tissue</tissue>
    </source>
</reference>
<reference evidence="2" key="2">
    <citation type="submission" date="2021-02" db="EMBL/GenBank/DDBJ databases">
        <authorList>
            <person name="Kimball J.A."/>
            <person name="Haas M.W."/>
            <person name="Macchietto M."/>
            <person name="Kono T."/>
            <person name="Duquette J."/>
            <person name="Shao M."/>
        </authorList>
    </citation>
    <scope>NUCLEOTIDE SEQUENCE</scope>
    <source>
        <tissue evidence="2">Fresh leaf tissue</tissue>
    </source>
</reference>
<dbReference type="AlphaFoldDB" id="A0A8J5VFY2"/>
<dbReference type="EMBL" id="JAAALK010000285">
    <property type="protein sequence ID" value="KAG8065490.1"/>
    <property type="molecule type" value="Genomic_DNA"/>
</dbReference>
<protein>
    <submittedName>
        <fullName evidence="2">Uncharacterized protein</fullName>
    </submittedName>
</protein>
<keyword evidence="3" id="KW-1185">Reference proteome</keyword>
<evidence type="ECO:0000313" key="2">
    <source>
        <dbReference type="EMBL" id="KAG8065490.1"/>
    </source>
</evidence>
<feature type="region of interest" description="Disordered" evidence="1">
    <location>
        <begin position="57"/>
        <end position="80"/>
    </location>
</feature>
<proteinExistence type="predicted"/>
<gene>
    <name evidence="2" type="ORF">GUJ93_ZPchr0004g39722</name>
</gene>
<organism evidence="2 3">
    <name type="scientific">Zizania palustris</name>
    <name type="common">Northern wild rice</name>
    <dbReference type="NCBI Taxonomy" id="103762"/>
    <lineage>
        <taxon>Eukaryota</taxon>
        <taxon>Viridiplantae</taxon>
        <taxon>Streptophyta</taxon>
        <taxon>Embryophyta</taxon>
        <taxon>Tracheophyta</taxon>
        <taxon>Spermatophyta</taxon>
        <taxon>Magnoliopsida</taxon>
        <taxon>Liliopsida</taxon>
        <taxon>Poales</taxon>
        <taxon>Poaceae</taxon>
        <taxon>BOP clade</taxon>
        <taxon>Oryzoideae</taxon>
        <taxon>Oryzeae</taxon>
        <taxon>Zizaniinae</taxon>
        <taxon>Zizania</taxon>
    </lineage>
</organism>